<dbReference type="OrthoDB" id="4369355at2759"/>
<dbReference type="Proteomes" id="UP001150942">
    <property type="component" value="Unassembled WGS sequence"/>
</dbReference>
<reference evidence="2" key="1">
    <citation type="submission" date="2022-11" db="EMBL/GenBank/DDBJ databases">
        <authorList>
            <person name="Petersen C."/>
        </authorList>
    </citation>
    <scope>NUCLEOTIDE SEQUENCE</scope>
    <source>
        <strain evidence="2">IBT 20477</strain>
    </source>
</reference>
<feature type="compositionally biased region" description="Low complexity" evidence="1">
    <location>
        <begin position="32"/>
        <end position="61"/>
    </location>
</feature>
<evidence type="ECO:0000313" key="3">
    <source>
        <dbReference type="Proteomes" id="UP001150942"/>
    </source>
</evidence>
<name>A0A9W9JBZ1_9EURO</name>
<dbReference type="EMBL" id="JAPQKQ010000006">
    <property type="protein sequence ID" value="KAJ5193116.1"/>
    <property type="molecule type" value="Genomic_DNA"/>
</dbReference>
<gene>
    <name evidence="2" type="ORF">N7449_009258</name>
</gene>
<comment type="caution">
    <text evidence="2">The sequence shown here is derived from an EMBL/GenBank/DDBJ whole genome shotgun (WGS) entry which is preliminary data.</text>
</comment>
<keyword evidence="3" id="KW-1185">Reference proteome</keyword>
<sequence>MASNRMASEFIGNGRNGDKESEDETPHVTPPETLVAISVAAAAPATTPTDEPPTVETEGPTVETIEDIAEHTHEDTREAIRPARPQASAPGNGEGSSSSRTRHHRDCIVFRTVNRHPPYLPEAPHPLLGQVWIDHIDSMLGVRTERQTEDMQYCIEHTAQILNLANNMLRQQRELLADLRRINSEEYHTDSSSELTDLSELMNFSDLLVMSDEDKNGGEGDGDGTAANGRGTVDD</sequence>
<proteinExistence type="predicted"/>
<organism evidence="2 3">
    <name type="scientific">Penicillium cf. viridicatum</name>
    <dbReference type="NCBI Taxonomy" id="2972119"/>
    <lineage>
        <taxon>Eukaryota</taxon>
        <taxon>Fungi</taxon>
        <taxon>Dikarya</taxon>
        <taxon>Ascomycota</taxon>
        <taxon>Pezizomycotina</taxon>
        <taxon>Eurotiomycetes</taxon>
        <taxon>Eurotiomycetidae</taxon>
        <taxon>Eurotiales</taxon>
        <taxon>Aspergillaceae</taxon>
        <taxon>Penicillium</taxon>
    </lineage>
</organism>
<feature type="region of interest" description="Disordered" evidence="1">
    <location>
        <begin position="1"/>
        <end position="61"/>
    </location>
</feature>
<dbReference type="AlphaFoldDB" id="A0A9W9JBZ1"/>
<reference evidence="2" key="2">
    <citation type="journal article" date="2023" name="IMA Fungus">
        <title>Comparative genomic study of the Penicillium genus elucidates a diverse pangenome and 15 lateral gene transfer events.</title>
        <authorList>
            <person name="Petersen C."/>
            <person name="Sorensen T."/>
            <person name="Nielsen M.R."/>
            <person name="Sondergaard T.E."/>
            <person name="Sorensen J.L."/>
            <person name="Fitzpatrick D.A."/>
            <person name="Frisvad J.C."/>
            <person name="Nielsen K.L."/>
        </authorList>
    </citation>
    <scope>NUCLEOTIDE SEQUENCE</scope>
    <source>
        <strain evidence="2">IBT 20477</strain>
    </source>
</reference>
<evidence type="ECO:0000256" key="1">
    <source>
        <dbReference type="SAM" id="MobiDB-lite"/>
    </source>
</evidence>
<accession>A0A9W9JBZ1</accession>
<feature type="region of interest" description="Disordered" evidence="1">
    <location>
        <begin position="209"/>
        <end position="235"/>
    </location>
</feature>
<evidence type="ECO:0000313" key="2">
    <source>
        <dbReference type="EMBL" id="KAJ5193116.1"/>
    </source>
</evidence>
<protein>
    <submittedName>
        <fullName evidence="2">Uncharacterized protein</fullName>
    </submittedName>
</protein>
<feature type="region of interest" description="Disordered" evidence="1">
    <location>
        <begin position="75"/>
        <end position="103"/>
    </location>
</feature>